<organism evidence="3 4">
    <name type="scientific">Helobdella robusta</name>
    <name type="common">Californian leech</name>
    <dbReference type="NCBI Taxonomy" id="6412"/>
    <lineage>
        <taxon>Eukaryota</taxon>
        <taxon>Metazoa</taxon>
        <taxon>Spiralia</taxon>
        <taxon>Lophotrochozoa</taxon>
        <taxon>Annelida</taxon>
        <taxon>Clitellata</taxon>
        <taxon>Hirudinea</taxon>
        <taxon>Rhynchobdellida</taxon>
        <taxon>Glossiphoniidae</taxon>
        <taxon>Helobdella</taxon>
    </lineage>
</organism>
<protein>
    <recommendedName>
        <fullName evidence="1">VWFA domain-containing protein</fullName>
    </recommendedName>
</protein>
<dbReference type="CTD" id="20216440"/>
<dbReference type="KEGG" id="hro:HELRODRAFT_85202"/>
<dbReference type="EMBL" id="KB097304">
    <property type="protein sequence ID" value="ESN97756.1"/>
    <property type="molecule type" value="Genomic_DNA"/>
</dbReference>
<dbReference type="AlphaFoldDB" id="T1G5U3"/>
<evidence type="ECO:0000313" key="2">
    <source>
        <dbReference type="EMBL" id="ESN97756.1"/>
    </source>
</evidence>
<dbReference type="Pfam" id="PF00092">
    <property type="entry name" value="VWA"/>
    <property type="match status" value="1"/>
</dbReference>
<evidence type="ECO:0000313" key="3">
    <source>
        <dbReference type="EnsemblMetazoa" id="HelroP85202"/>
    </source>
</evidence>
<evidence type="ECO:0000313" key="4">
    <source>
        <dbReference type="Proteomes" id="UP000015101"/>
    </source>
</evidence>
<dbReference type="InterPro" id="IPR002035">
    <property type="entry name" value="VWF_A"/>
</dbReference>
<dbReference type="Gene3D" id="3.40.50.410">
    <property type="entry name" value="von Willebrand factor, type A domain"/>
    <property type="match status" value="1"/>
</dbReference>
<dbReference type="PANTHER" id="PTHR24020:SF20">
    <property type="entry name" value="PH DOMAIN-CONTAINING PROTEIN"/>
    <property type="match status" value="1"/>
</dbReference>
<dbReference type="SUPFAM" id="SSF53300">
    <property type="entry name" value="vWA-like"/>
    <property type="match status" value="1"/>
</dbReference>
<keyword evidence="4" id="KW-1185">Reference proteome</keyword>
<dbReference type="OMA" id="VIVVIDX"/>
<dbReference type="EMBL" id="AMQM01006197">
    <property type="status" value="NOT_ANNOTATED_CDS"/>
    <property type="molecule type" value="Genomic_DNA"/>
</dbReference>
<dbReference type="PROSITE" id="PS50234">
    <property type="entry name" value="VWFA"/>
    <property type="match status" value="1"/>
</dbReference>
<dbReference type="Proteomes" id="UP000015101">
    <property type="component" value="Unassembled WGS sequence"/>
</dbReference>
<feature type="domain" description="VWFA" evidence="1">
    <location>
        <begin position="10"/>
        <end position="114"/>
    </location>
</feature>
<dbReference type="PRINTS" id="PR00453">
    <property type="entry name" value="VWFADOMAIN"/>
</dbReference>
<dbReference type="InterPro" id="IPR050525">
    <property type="entry name" value="ECM_Assembly_Org"/>
</dbReference>
<evidence type="ECO:0000259" key="1">
    <source>
        <dbReference type="PROSITE" id="PS50234"/>
    </source>
</evidence>
<dbReference type="HOGENOM" id="CLU_2123734_0_0_1"/>
<gene>
    <name evidence="3" type="primary">20216440</name>
    <name evidence="2" type="ORF">HELRODRAFT_85202</name>
</gene>
<name>T1G5U3_HELRO</name>
<proteinExistence type="predicted"/>
<reference evidence="4" key="1">
    <citation type="submission" date="2012-12" db="EMBL/GenBank/DDBJ databases">
        <authorList>
            <person name="Hellsten U."/>
            <person name="Grimwood J."/>
            <person name="Chapman J.A."/>
            <person name="Shapiro H."/>
            <person name="Aerts A."/>
            <person name="Otillar R.P."/>
            <person name="Terry A.Y."/>
            <person name="Boore J.L."/>
            <person name="Simakov O."/>
            <person name="Marletaz F."/>
            <person name="Cho S.-J."/>
            <person name="Edsinger-Gonzales E."/>
            <person name="Havlak P."/>
            <person name="Kuo D.-H."/>
            <person name="Larsson T."/>
            <person name="Lv J."/>
            <person name="Arendt D."/>
            <person name="Savage R."/>
            <person name="Osoegawa K."/>
            <person name="de Jong P."/>
            <person name="Lindberg D.R."/>
            <person name="Seaver E.C."/>
            <person name="Weisblat D.A."/>
            <person name="Putnam N.H."/>
            <person name="Grigoriev I.V."/>
            <person name="Rokhsar D.S."/>
        </authorList>
    </citation>
    <scope>NUCLEOTIDE SEQUENCE</scope>
</reference>
<dbReference type="InterPro" id="IPR036465">
    <property type="entry name" value="vWFA_dom_sf"/>
</dbReference>
<dbReference type="eggNOG" id="KOG3544">
    <property type="taxonomic scope" value="Eukaryota"/>
</dbReference>
<reference evidence="2 4" key="2">
    <citation type="journal article" date="2013" name="Nature">
        <title>Insights into bilaterian evolution from three spiralian genomes.</title>
        <authorList>
            <person name="Simakov O."/>
            <person name="Marletaz F."/>
            <person name="Cho S.J."/>
            <person name="Edsinger-Gonzales E."/>
            <person name="Havlak P."/>
            <person name="Hellsten U."/>
            <person name="Kuo D.H."/>
            <person name="Larsson T."/>
            <person name="Lv J."/>
            <person name="Arendt D."/>
            <person name="Savage R."/>
            <person name="Osoegawa K."/>
            <person name="de Jong P."/>
            <person name="Grimwood J."/>
            <person name="Chapman J.A."/>
            <person name="Shapiro H."/>
            <person name="Aerts A."/>
            <person name="Otillar R.P."/>
            <person name="Terry A.Y."/>
            <person name="Boore J.L."/>
            <person name="Grigoriev I.V."/>
            <person name="Lindberg D.R."/>
            <person name="Seaver E.C."/>
            <person name="Weisblat D.A."/>
            <person name="Putnam N.H."/>
            <person name="Rokhsar D.S."/>
        </authorList>
    </citation>
    <scope>NUCLEOTIDE SEQUENCE</scope>
</reference>
<sequence length="114" mass="12287">MKGCNNSVADIVFVVDGSGSIGYDNFDKVKIFLKKFIAALNIGPDPNLNSRISVVQFSGIVQVEFKLNDYSTLEEYQAAIGNIVYLSQGTQTDKALDYLATQSFLPSSGARPAG</sequence>
<accession>T1G5U3</accession>
<dbReference type="PANTHER" id="PTHR24020">
    <property type="entry name" value="COLLAGEN ALPHA"/>
    <property type="match status" value="1"/>
</dbReference>
<dbReference type="GeneID" id="20216440"/>
<dbReference type="InParanoid" id="T1G5U3"/>
<dbReference type="RefSeq" id="XP_009024097.1">
    <property type="nucleotide sequence ID" value="XM_009025849.1"/>
</dbReference>
<dbReference type="EnsemblMetazoa" id="HelroT85202">
    <property type="protein sequence ID" value="HelroP85202"/>
    <property type="gene ID" value="HelroG85202"/>
</dbReference>
<dbReference type="OrthoDB" id="199024at2759"/>
<reference evidence="3" key="3">
    <citation type="submission" date="2015-06" db="UniProtKB">
        <authorList>
            <consortium name="EnsemblMetazoa"/>
        </authorList>
    </citation>
    <scope>IDENTIFICATION</scope>
</reference>